<dbReference type="Gene3D" id="3.40.50.1000">
    <property type="entry name" value="HAD superfamily/HAD-like"/>
    <property type="match status" value="1"/>
</dbReference>
<evidence type="ECO:0000313" key="1">
    <source>
        <dbReference type="EMBL" id="TWO30890.1"/>
    </source>
</evidence>
<name>A0A562Y8N2_9FLAO</name>
<dbReference type="NCBIfam" id="TIGR01509">
    <property type="entry name" value="HAD-SF-IA-v3"/>
    <property type="match status" value="1"/>
</dbReference>
<dbReference type="EMBL" id="SMZJ02000015">
    <property type="protein sequence ID" value="TWO30890.1"/>
    <property type="molecule type" value="Genomic_DNA"/>
</dbReference>
<reference evidence="1 2" key="2">
    <citation type="submission" date="2019-07" db="EMBL/GenBank/DDBJ databases">
        <title>Seonamhaeicola sp. W255 draft genome.</title>
        <authorList>
            <person name="Zhang X.-Y."/>
            <person name="Zhang R."/>
            <person name="Zhong Y.-L."/>
            <person name="Du Z.-J."/>
        </authorList>
    </citation>
    <scope>NUCLEOTIDE SEQUENCE [LARGE SCALE GENOMIC DNA]</scope>
    <source>
        <strain evidence="1 2">W255</strain>
    </source>
</reference>
<dbReference type="RefSeq" id="WP_133357537.1">
    <property type="nucleotide sequence ID" value="NZ_SMZJ02000015.1"/>
</dbReference>
<protein>
    <submittedName>
        <fullName evidence="1">HAD-IA family hydrolase</fullName>
    </submittedName>
</protein>
<dbReference type="InterPro" id="IPR041492">
    <property type="entry name" value="HAD_2"/>
</dbReference>
<proteinExistence type="predicted"/>
<comment type="caution">
    <text evidence="1">The sequence shown here is derived from an EMBL/GenBank/DDBJ whole genome shotgun (WGS) entry which is preliminary data.</text>
</comment>
<dbReference type="Pfam" id="PF13419">
    <property type="entry name" value="HAD_2"/>
    <property type="match status" value="1"/>
</dbReference>
<dbReference type="InterPro" id="IPR006439">
    <property type="entry name" value="HAD-SF_hydro_IA"/>
</dbReference>
<gene>
    <name evidence="1" type="ORF">E1J38_014365</name>
</gene>
<dbReference type="InterPro" id="IPR036412">
    <property type="entry name" value="HAD-like_sf"/>
</dbReference>
<dbReference type="PANTHER" id="PTHR43611:SF3">
    <property type="entry name" value="FLAVIN MONONUCLEOTIDE HYDROLASE 1, CHLOROPLATIC"/>
    <property type="match status" value="1"/>
</dbReference>
<dbReference type="PANTHER" id="PTHR43611">
    <property type="entry name" value="ALPHA-D-GLUCOSE 1-PHOSPHATE PHOSPHATASE"/>
    <property type="match status" value="1"/>
</dbReference>
<dbReference type="Gene3D" id="1.10.150.240">
    <property type="entry name" value="Putative phosphatase, domain 2"/>
    <property type="match status" value="1"/>
</dbReference>
<accession>A0A562Y8N2</accession>
<sequence>MINTIIFDFGNIFINLNDTYTLDYIKHFESSEHYKSIIKTNIQFEKGEISIDSFLKSYQSYFPDLSKEEIKSKWNSILGEFPKYRLDFLKDLKENSNYKLILLSNTNELHISWIKDNIAFYKDFKSCFNEFYLSHEIKLRKPDVDVFNFVLNKNNLTAEACLFIDDNKDNIISADYLNINTWHLNPKTDDVIDLFKN</sequence>
<reference evidence="1 2" key="1">
    <citation type="submission" date="2019-03" db="EMBL/GenBank/DDBJ databases">
        <authorList>
            <person name="Zhong Y.L."/>
        </authorList>
    </citation>
    <scope>NUCLEOTIDE SEQUENCE [LARGE SCALE GENOMIC DNA]</scope>
    <source>
        <strain evidence="1 2">W255</strain>
    </source>
</reference>
<dbReference type="OrthoDB" id="9797415at2"/>
<dbReference type="Proteomes" id="UP000295814">
    <property type="component" value="Unassembled WGS sequence"/>
</dbReference>
<dbReference type="SFLD" id="SFLDG01129">
    <property type="entry name" value="C1.5:_HAD__Beta-PGM__Phosphata"/>
    <property type="match status" value="1"/>
</dbReference>
<dbReference type="InterPro" id="IPR023198">
    <property type="entry name" value="PGP-like_dom2"/>
</dbReference>
<keyword evidence="2" id="KW-1185">Reference proteome</keyword>
<evidence type="ECO:0000313" key="2">
    <source>
        <dbReference type="Proteomes" id="UP000295814"/>
    </source>
</evidence>
<organism evidence="1 2">
    <name type="scientific">Seonamhaeicola sediminis</name>
    <dbReference type="NCBI Taxonomy" id="2528206"/>
    <lineage>
        <taxon>Bacteria</taxon>
        <taxon>Pseudomonadati</taxon>
        <taxon>Bacteroidota</taxon>
        <taxon>Flavobacteriia</taxon>
        <taxon>Flavobacteriales</taxon>
        <taxon>Flavobacteriaceae</taxon>
    </lineage>
</organism>
<dbReference type="SFLD" id="SFLDS00003">
    <property type="entry name" value="Haloacid_Dehalogenase"/>
    <property type="match status" value="1"/>
</dbReference>
<dbReference type="GO" id="GO:0016787">
    <property type="term" value="F:hydrolase activity"/>
    <property type="evidence" value="ECO:0007669"/>
    <property type="project" value="UniProtKB-KW"/>
</dbReference>
<dbReference type="AlphaFoldDB" id="A0A562Y8N2"/>
<dbReference type="SUPFAM" id="SSF56784">
    <property type="entry name" value="HAD-like"/>
    <property type="match status" value="1"/>
</dbReference>
<keyword evidence="1" id="KW-0378">Hydrolase</keyword>
<dbReference type="InterPro" id="IPR023214">
    <property type="entry name" value="HAD_sf"/>
</dbReference>